<evidence type="ECO:0000313" key="5">
    <source>
        <dbReference type="EMBL" id="MFD2097130.1"/>
    </source>
</evidence>
<dbReference type="PANTHER" id="PTHR23407:SF1">
    <property type="entry name" value="5-FORMYLTETRAHYDROFOLATE CYCLO-LIGASE"/>
    <property type="match status" value="1"/>
</dbReference>
<dbReference type="PIRSF" id="PIRSF006806">
    <property type="entry name" value="FTHF_cligase"/>
    <property type="match status" value="1"/>
</dbReference>
<keyword evidence="3 4" id="KW-0067">ATP-binding</keyword>
<reference evidence="6" key="1">
    <citation type="journal article" date="2019" name="Int. J. Syst. Evol. Microbiol.">
        <title>The Global Catalogue of Microorganisms (GCM) 10K type strain sequencing project: providing services to taxonomists for standard genome sequencing and annotation.</title>
        <authorList>
            <consortium name="The Broad Institute Genomics Platform"/>
            <consortium name="The Broad Institute Genome Sequencing Center for Infectious Disease"/>
            <person name="Wu L."/>
            <person name="Ma J."/>
        </authorList>
    </citation>
    <scope>NUCLEOTIDE SEQUENCE [LARGE SCALE GENOMIC DNA]</scope>
    <source>
        <strain evidence="6">CGMCC 1.10992</strain>
    </source>
</reference>
<dbReference type="SUPFAM" id="SSF100950">
    <property type="entry name" value="NagB/RpiA/CoA transferase-like"/>
    <property type="match status" value="1"/>
</dbReference>
<name>A0ABW4XPW9_9GAMM</name>
<dbReference type="PANTHER" id="PTHR23407">
    <property type="entry name" value="ATPASE INHIBITOR/5-FORMYLTETRAHYDROFOLATE CYCLO-LIGASE"/>
    <property type="match status" value="1"/>
</dbReference>
<organism evidence="5 6">
    <name type="scientific">Corallincola platygyrae</name>
    <dbReference type="NCBI Taxonomy" id="1193278"/>
    <lineage>
        <taxon>Bacteria</taxon>
        <taxon>Pseudomonadati</taxon>
        <taxon>Pseudomonadota</taxon>
        <taxon>Gammaproteobacteria</taxon>
        <taxon>Alteromonadales</taxon>
        <taxon>Psychromonadaceae</taxon>
        <taxon>Corallincola</taxon>
    </lineage>
</organism>
<protein>
    <recommendedName>
        <fullName evidence="4">5-formyltetrahydrofolate cyclo-ligase</fullName>
        <ecNumber evidence="4">6.3.3.2</ecNumber>
    </recommendedName>
</protein>
<dbReference type="RefSeq" id="WP_345339943.1">
    <property type="nucleotide sequence ID" value="NZ_BAABLI010000012.1"/>
</dbReference>
<evidence type="ECO:0000256" key="4">
    <source>
        <dbReference type="RuleBase" id="RU361279"/>
    </source>
</evidence>
<evidence type="ECO:0000256" key="2">
    <source>
        <dbReference type="ARBA" id="ARBA00022741"/>
    </source>
</evidence>
<evidence type="ECO:0000313" key="6">
    <source>
        <dbReference type="Proteomes" id="UP001597380"/>
    </source>
</evidence>
<proteinExistence type="inferred from homology"/>
<dbReference type="Gene3D" id="3.40.50.10420">
    <property type="entry name" value="NagB/RpiA/CoA transferase-like"/>
    <property type="match status" value="1"/>
</dbReference>
<dbReference type="GO" id="GO:0030272">
    <property type="term" value="F:5-formyltetrahydrofolate cyclo-ligase activity"/>
    <property type="evidence" value="ECO:0007669"/>
    <property type="project" value="UniProtKB-EC"/>
</dbReference>
<dbReference type="InterPro" id="IPR002698">
    <property type="entry name" value="FTHF_cligase"/>
</dbReference>
<dbReference type="EMBL" id="JBHUHT010000016">
    <property type="protein sequence ID" value="MFD2097130.1"/>
    <property type="molecule type" value="Genomic_DNA"/>
</dbReference>
<dbReference type="InterPro" id="IPR037171">
    <property type="entry name" value="NagB/RpiA_transferase-like"/>
</dbReference>
<sequence length="195" mass="22198">MNLSRQQIRQHVRERRQQLSDADQRLAAESLLCQLQSLPQFQNANRVGLYLANDGEIDPEPVIQHLWHKGCDVYLPVLHPFSKGHLLFLHYDRNTLLIRNQYGIPEPRLDATAIAPLTSLDLLLCPLVAFDAEGNRLGMGGGFYDRTLSRWHPEANPAPYPVGLAHNCQQVEALPAQEWDVPLPMIATPDKVWQW</sequence>
<dbReference type="NCBIfam" id="TIGR02727">
    <property type="entry name" value="MTHFS_bact"/>
    <property type="match status" value="1"/>
</dbReference>
<accession>A0ABW4XPW9</accession>
<keyword evidence="4" id="KW-0460">Magnesium</keyword>
<comment type="cofactor">
    <cofactor evidence="4">
        <name>Mg(2+)</name>
        <dbReference type="ChEBI" id="CHEBI:18420"/>
    </cofactor>
</comment>
<dbReference type="InterPro" id="IPR024185">
    <property type="entry name" value="FTHF_cligase-like_sf"/>
</dbReference>
<dbReference type="EC" id="6.3.3.2" evidence="4"/>
<evidence type="ECO:0000256" key="3">
    <source>
        <dbReference type="ARBA" id="ARBA00022840"/>
    </source>
</evidence>
<comment type="catalytic activity">
    <reaction evidence="4">
        <text>(6S)-5-formyl-5,6,7,8-tetrahydrofolate + ATP = (6R)-5,10-methenyltetrahydrofolate + ADP + phosphate</text>
        <dbReference type="Rhea" id="RHEA:10488"/>
        <dbReference type="ChEBI" id="CHEBI:30616"/>
        <dbReference type="ChEBI" id="CHEBI:43474"/>
        <dbReference type="ChEBI" id="CHEBI:57455"/>
        <dbReference type="ChEBI" id="CHEBI:57457"/>
        <dbReference type="ChEBI" id="CHEBI:456216"/>
        <dbReference type="EC" id="6.3.3.2"/>
    </reaction>
</comment>
<comment type="similarity">
    <text evidence="1 4">Belongs to the 5-formyltetrahydrofolate cyclo-ligase family.</text>
</comment>
<gene>
    <name evidence="5" type="ORF">ACFSJ3_14130</name>
</gene>
<comment type="caution">
    <text evidence="5">The sequence shown here is derived from an EMBL/GenBank/DDBJ whole genome shotgun (WGS) entry which is preliminary data.</text>
</comment>
<keyword evidence="4" id="KW-0479">Metal-binding</keyword>
<keyword evidence="5" id="KW-0436">Ligase</keyword>
<dbReference type="Pfam" id="PF01812">
    <property type="entry name" value="5-FTHF_cyc-lig"/>
    <property type="match status" value="1"/>
</dbReference>
<dbReference type="Proteomes" id="UP001597380">
    <property type="component" value="Unassembled WGS sequence"/>
</dbReference>
<evidence type="ECO:0000256" key="1">
    <source>
        <dbReference type="ARBA" id="ARBA00010638"/>
    </source>
</evidence>
<keyword evidence="2 4" id="KW-0547">Nucleotide-binding</keyword>
<keyword evidence="6" id="KW-1185">Reference proteome</keyword>